<dbReference type="AlphaFoldDB" id="A0A1C5AQ88"/>
<dbReference type="GO" id="GO:0003995">
    <property type="term" value="F:acyl-CoA dehydrogenase activity"/>
    <property type="evidence" value="ECO:0007669"/>
    <property type="project" value="TreeGrafter"/>
</dbReference>
<dbReference type="Gene3D" id="1.20.140.10">
    <property type="entry name" value="Butyryl-CoA Dehydrogenase, subunit A, domain 3"/>
    <property type="match status" value="1"/>
</dbReference>
<evidence type="ECO:0000259" key="7">
    <source>
        <dbReference type="Pfam" id="PF02770"/>
    </source>
</evidence>
<dbReference type="PANTHER" id="PTHR43884:SF12">
    <property type="entry name" value="ISOVALERYL-COA DEHYDROGENASE, MITOCHONDRIAL-RELATED"/>
    <property type="match status" value="1"/>
</dbReference>
<dbReference type="RefSeq" id="WP_074478079.1">
    <property type="nucleotide sequence ID" value="NZ_FMCT01000016.1"/>
</dbReference>
<evidence type="ECO:0000313" key="9">
    <source>
        <dbReference type="EMBL" id="SCF47303.1"/>
    </source>
</evidence>
<protein>
    <submittedName>
        <fullName evidence="9">Methoxymalonate biosynthesis protein</fullName>
    </submittedName>
</protein>
<feature type="domain" description="Acyl-CoA dehydrogenase/oxidase N-terminal" evidence="8">
    <location>
        <begin position="7"/>
        <end position="108"/>
    </location>
</feature>
<evidence type="ECO:0000256" key="4">
    <source>
        <dbReference type="ARBA" id="ARBA00022827"/>
    </source>
</evidence>
<feature type="domain" description="Acyl-CoA dehydrogenase/oxidase C-terminal" evidence="6">
    <location>
        <begin position="220"/>
        <end position="363"/>
    </location>
</feature>
<dbReference type="InterPro" id="IPR046373">
    <property type="entry name" value="Acyl-CoA_Oxase/DH_mid-dom_sf"/>
</dbReference>
<dbReference type="Pfam" id="PF02770">
    <property type="entry name" value="Acyl-CoA_dh_M"/>
    <property type="match status" value="1"/>
</dbReference>
<proteinExistence type="inferred from homology"/>
<dbReference type="Proteomes" id="UP000183585">
    <property type="component" value="Unassembled WGS sequence"/>
</dbReference>
<dbReference type="InterPro" id="IPR009100">
    <property type="entry name" value="AcylCoA_DH/oxidase_NM_dom_sf"/>
</dbReference>
<evidence type="ECO:0000256" key="3">
    <source>
        <dbReference type="ARBA" id="ARBA00022630"/>
    </source>
</evidence>
<name>A0A1C5AQ88_9ACTN</name>
<evidence type="ECO:0000259" key="6">
    <source>
        <dbReference type="Pfam" id="PF00441"/>
    </source>
</evidence>
<dbReference type="GO" id="GO:0050660">
    <property type="term" value="F:flavin adenine dinucleotide binding"/>
    <property type="evidence" value="ECO:0007669"/>
    <property type="project" value="InterPro"/>
</dbReference>
<dbReference type="PANTHER" id="PTHR43884">
    <property type="entry name" value="ACYL-COA DEHYDROGENASE"/>
    <property type="match status" value="1"/>
</dbReference>
<evidence type="ECO:0000256" key="5">
    <source>
        <dbReference type="RuleBase" id="RU362125"/>
    </source>
</evidence>
<dbReference type="PIRSF" id="PIRSF016578">
    <property type="entry name" value="HsaA"/>
    <property type="match status" value="1"/>
</dbReference>
<dbReference type="Gene3D" id="1.10.540.10">
    <property type="entry name" value="Acyl-CoA dehydrogenase/oxidase, N-terminal domain"/>
    <property type="match status" value="1"/>
</dbReference>
<comment type="cofactor">
    <cofactor evidence="1 5">
        <name>FAD</name>
        <dbReference type="ChEBI" id="CHEBI:57692"/>
    </cofactor>
</comment>
<evidence type="ECO:0000313" key="10">
    <source>
        <dbReference type="Proteomes" id="UP000183585"/>
    </source>
</evidence>
<dbReference type="InterPro" id="IPR006091">
    <property type="entry name" value="Acyl-CoA_Oxase/DH_mid-dom"/>
</dbReference>
<accession>A0A1C5AQ88</accession>
<dbReference type="Pfam" id="PF00441">
    <property type="entry name" value="Acyl-CoA_dh_1"/>
    <property type="match status" value="1"/>
</dbReference>
<evidence type="ECO:0000256" key="1">
    <source>
        <dbReference type="ARBA" id="ARBA00001974"/>
    </source>
</evidence>
<dbReference type="CDD" id="cd00567">
    <property type="entry name" value="ACAD"/>
    <property type="match status" value="1"/>
</dbReference>
<organism evidence="9 10">
    <name type="scientific">Micromonospora carbonacea</name>
    <dbReference type="NCBI Taxonomy" id="47853"/>
    <lineage>
        <taxon>Bacteria</taxon>
        <taxon>Bacillati</taxon>
        <taxon>Actinomycetota</taxon>
        <taxon>Actinomycetes</taxon>
        <taxon>Micromonosporales</taxon>
        <taxon>Micromonosporaceae</taxon>
        <taxon>Micromonospora</taxon>
    </lineage>
</organism>
<evidence type="ECO:0000256" key="2">
    <source>
        <dbReference type="ARBA" id="ARBA00009347"/>
    </source>
</evidence>
<gene>
    <name evidence="9" type="ORF">GA0070563_11632</name>
</gene>
<keyword evidence="5" id="KW-0560">Oxidoreductase</keyword>
<dbReference type="InterPro" id="IPR013786">
    <property type="entry name" value="AcylCoA_DH/ox_N"/>
</dbReference>
<sequence length="369" mass="38377">MTERWSEAAALVAAAVGDRAETWDRTGRIPLETLRELGTKGVLCAQIPQEYGGLGLSSLDNGELTAATGARCSSLRSVLTSQGMAAWTILRLGSAAQRRAHLAALSSGSLAGVAFSEPEAGSDLSAMSTRISEDGTGLRVDGRKVWITVGAYADLLVVFGRFGDEAAAVLVPTDAPGVRIERVADPLGCRAAGHADVHLDGVRLPRDAVLGGAAMPLGLIATTALTYGRVSVAWGCVGILRSCLAEAARHAASRAQGGAMLASHQLVRRHLAELTVAEQAATRLCEHASRAWDARTSDLVMAAVLAKHFAATRAAEGASTAVQVLASAGSRDGHPVARAYRDAKLMELIEGSNEMSQLMLADHALAAWS</sequence>
<dbReference type="InterPro" id="IPR009075">
    <property type="entry name" value="AcylCo_DH/oxidase_C"/>
</dbReference>
<comment type="similarity">
    <text evidence="2 5">Belongs to the acyl-CoA dehydrogenase family.</text>
</comment>
<keyword evidence="3 5" id="KW-0285">Flavoprotein</keyword>
<dbReference type="Gene3D" id="2.40.110.10">
    <property type="entry name" value="Butyryl-CoA Dehydrogenase, subunit A, domain 2"/>
    <property type="match status" value="1"/>
</dbReference>
<dbReference type="EMBL" id="FMCT01000016">
    <property type="protein sequence ID" value="SCF47303.1"/>
    <property type="molecule type" value="Genomic_DNA"/>
</dbReference>
<dbReference type="InterPro" id="IPR036250">
    <property type="entry name" value="AcylCo_DH-like_C"/>
</dbReference>
<dbReference type="Pfam" id="PF02771">
    <property type="entry name" value="Acyl-CoA_dh_N"/>
    <property type="match status" value="1"/>
</dbReference>
<dbReference type="SUPFAM" id="SSF56645">
    <property type="entry name" value="Acyl-CoA dehydrogenase NM domain-like"/>
    <property type="match status" value="1"/>
</dbReference>
<dbReference type="InterPro" id="IPR037069">
    <property type="entry name" value="AcylCoA_DH/ox_N_sf"/>
</dbReference>
<keyword evidence="10" id="KW-1185">Reference proteome</keyword>
<reference evidence="10" key="1">
    <citation type="submission" date="2016-06" db="EMBL/GenBank/DDBJ databases">
        <authorList>
            <person name="Varghese N."/>
            <person name="Submissions Spin"/>
        </authorList>
    </citation>
    <scope>NUCLEOTIDE SEQUENCE [LARGE SCALE GENOMIC DNA]</scope>
    <source>
        <strain evidence="10">DSM 43168</strain>
    </source>
</reference>
<dbReference type="SUPFAM" id="SSF47203">
    <property type="entry name" value="Acyl-CoA dehydrogenase C-terminal domain-like"/>
    <property type="match status" value="1"/>
</dbReference>
<keyword evidence="4 5" id="KW-0274">FAD</keyword>
<feature type="domain" description="Acyl-CoA oxidase/dehydrogenase middle" evidence="7">
    <location>
        <begin position="113"/>
        <end position="202"/>
    </location>
</feature>
<evidence type="ECO:0000259" key="8">
    <source>
        <dbReference type="Pfam" id="PF02771"/>
    </source>
</evidence>